<evidence type="ECO:0000313" key="4">
    <source>
        <dbReference type="EMBL" id="KAK6622604.1"/>
    </source>
</evidence>
<dbReference type="InterPro" id="IPR036116">
    <property type="entry name" value="FN3_sf"/>
</dbReference>
<evidence type="ECO:0000256" key="2">
    <source>
        <dbReference type="SAM" id="Phobius"/>
    </source>
</evidence>
<protein>
    <recommendedName>
        <fullName evidence="3">Fibronectin type-III domain-containing protein</fullName>
    </recommendedName>
</protein>
<dbReference type="EMBL" id="JAWJWE010000038">
    <property type="protein sequence ID" value="KAK6622604.1"/>
    <property type="molecule type" value="Genomic_DNA"/>
</dbReference>
<feature type="domain" description="Fibronectin type-III" evidence="3">
    <location>
        <begin position="447"/>
        <end position="535"/>
    </location>
</feature>
<dbReference type="PANTHER" id="PTHR24099">
    <property type="entry name" value="E3 UBIQUITIN-PROTEIN LIGASE TRIM36-RELATED"/>
    <property type="match status" value="1"/>
</dbReference>
<dbReference type="InterPro" id="IPR050617">
    <property type="entry name" value="E3_ligase_FN3/SPRY"/>
</dbReference>
<feature type="transmembrane region" description="Helical" evidence="2">
    <location>
        <begin position="1125"/>
        <end position="1144"/>
    </location>
</feature>
<dbReference type="PANTHER" id="PTHR24099:SF11">
    <property type="entry name" value="FIBRONECTIN TYPE III DOMAIN-CONTAINING 3BA-RELATED"/>
    <property type="match status" value="1"/>
</dbReference>
<evidence type="ECO:0000313" key="5">
    <source>
        <dbReference type="Proteomes" id="UP001372834"/>
    </source>
</evidence>
<dbReference type="FunFam" id="2.60.40.10:FF:001846">
    <property type="entry name" value="Uncharacterized protein, isoform E"/>
    <property type="match status" value="1"/>
</dbReference>
<feature type="domain" description="Fibronectin type-III" evidence="3">
    <location>
        <begin position="909"/>
        <end position="1000"/>
    </location>
</feature>
<feature type="domain" description="Fibronectin type-III" evidence="3">
    <location>
        <begin position="822"/>
        <end position="908"/>
    </location>
</feature>
<evidence type="ECO:0000259" key="3">
    <source>
        <dbReference type="PROSITE" id="PS50853"/>
    </source>
</evidence>
<feature type="domain" description="Fibronectin type-III" evidence="3">
    <location>
        <begin position="248"/>
        <end position="348"/>
    </location>
</feature>
<dbReference type="PRINTS" id="PR00014">
    <property type="entry name" value="FNTYPEIII"/>
</dbReference>
<dbReference type="Proteomes" id="UP001372834">
    <property type="component" value="Unassembled WGS sequence"/>
</dbReference>
<evidence type="ECO:0000256" key="1">
    <source>
        <dbReference type="SAM" id="MobiDB-lite"/>
    </source>
</evidence>
<dbReference type="SUPFAM" id="SSF49265">
    <property type="entry name" value="Fibronectin type III"/>
    <property type="match status" value="6"/>
</dbReference>
<feature type="domain" description="Fibronectin type-III" evidence="3">
    <location>
        <begin position="536"/>
        <end position="630"/>
    </location>
</feature>
<accession>A0AAN8PV07</accession>
<feature type="domain" description="Fibronectin type-III" evidence="3">
    <location>
        <begin position="1004"/>
        <end position="1099"/>
    </location>
</feature>
<keyword evidence="2" id="KW-1133">Transmembrane helix</keyword>
<dbReference type="Gene3D" id="2.60.40.10">
    <property type="entry name" value="Immunoglobulins"/>
    <property type="match status" value="9"/>
</dbReference>
<reference evidence="4 5" key="1">
    <citation type="submission" date="2023-10" db="EMBL/GenBank/DDBJ databases">
        <title>Genomes of two closely related lineages of the louse Polyplax serrata with different host specificities.</title>
        <authorList>
            <person name="Martinu J."/>
            <person name="Tarabai H."/>
            <person name="Stefka J."/>
            <person name="Hypsa V."/>
        </authorList>
    </citation>
    <scope>NUCLEOTIDE SEQUENCE [LARGE SCALE GENOMIC DNA]</scope>
    <source>
        <strain evidence="4">HR10_N</strain>
    </source>
</reference>
<feature type="compositionally biased region" description="Low complexity" evidence="1">
    <location>
        <begin position="108"/>
        <end position="117"/>
    </location>
</feature>
<dbReference type="SMART" id="SM00060">
    <property type="entry name" value="FN3"/>
    <property type="match status" value="9"/>
</dbReference>
<proteinExistence type="predicted"/>
<feature type="region of interest" description="Disordered" evidence="1">
    <location>
        <begin position="96"/>
        <end position="196"/>
    </location>
</feature>
<gene>
    <name evidence="4" type="ORF">RUM43_008446</name>
</gene>
<keyword evidence="2" id="KW-0472">Membrane</keyword>
<organism evidence="4 5">
    <name type="scientific">Polyplax serrata</name>
    <name type="common">Common mouse louse</name>
    <dbReference type="NCBI Taxonomy" id="468196"/>
    <lineage>
        <taxon>Eukaryota</taxon>
        <taxon>Metazoa</taxon>
        <taxon>Ecdysozoa</taxon>
        <taxon>Arthropoda</taxon>
        <taxon>Hexapoda</taxon>
        <taxon>Insecta</taxon>
        <taxon>Pterygota</taxon>
        <taxon>Neoptera</taxon>
        <taxon>Paraneoptera</taxon>
        <taxon>Psocodea</taxon>
        <taxon>Troctomorpha</taxon>
        <taxon>Phthiraptera</taxon>
        <taxon>Anoplura</taxon>
        <taxon>Polyplacidae</taxon>
        <taxon>Polyplax</taxon>
    </lineage>
</organism>
<feature type="domain" description="Fibronectin type-III" evidence="3">
    <location>
        <begin position="352"/>
        <end position="446"/>
    </location>
</feature>
<dbReference type="PROSITE" id="PS50853">
    <property type="entry name" value="FN3"/>
    <property type="match status" value="9"/>
</dbReference>
<dbReference type="CDD" id="cd00063">
    <property type="entry name" value="FN3"/>
    <property type="match status" value="9"/>
</dbReference>
<dbReference type="InterPro" id="IPR013783">
    <property type="entry name" value="Ig-like_fold"/>
</dbReference>
<keyword evidence="2" id="KW-0812">Transmembrane</keyword>
<comment type="caution">
    <text evidence="4">The sequence shown here is derived from an EMBL/GenBank/DDBJ whole genome shotgun (WGS) entry which is preliminary data.</text>
</comment>
<name>A0AAN8PV07_POLSC</name>
<dbReference type="Pfam" id="PF00041">
    <property type="entry name" value="fn3"/>
    <property type="match status" value="6"/>
</dbReference>
<dbReference type="InterPro" id="IPR003961">
    <property type="entry name" value="FN3_dom"/>
</dbReference>
<sequence>MVAGHTVDFYNNEEMFCMQYDYYSDYYPQQQDICSQQRHQHQVCTIHGDYGPVTVPMVSTNSSPPIPMPVQVPPGHLVQQIVDESGALRHVILSPSPHPMVPLPQHYGPGPASGSSQPPQPYFAAQMPPYPPHFAPMQAGVLGTAPGHSPPPSNASQHYHKDERTQRQYNKLKKKLEQKQQRADQGLSSPSYSPRKDQIINGIKLKTSSNAGVEKEKVSYGVNVPEDPEENIQDGDDESVMIVEFLSTVSPPHIIELLPRSALLSWSALSESEKNVELDIAESDLGYEVLLADIAKGGKYKSIYNGCSLSCRIEDLRPGSEYSVCLKVHLEDLQGSASEPKLFTTPSCAPDQPLPPKCISRTRNSMQLRWNAPPDNGSHITQYILESDEGKGDGFVEIFKSKSKQHNVIRLQPAMCYRFRLSAANECGRSLPSDVVMYSTCGSPPTQPAPPLLQEAFINGLKLAWNKHPADDEFTLQMDDQHSGHGFLSVYNGKDICYKVEKLTRYSEYKFRLRAQNEEGSSRWSDEVTYRTLPSRPGPPHRLSVKGKIHAHSFKVKWEPPIEKGGPDLTGYHVQICSGNGFETAYEGLETEYVVDRLNPGTVYQVRVSCSGAGGRSDPSDIISVTTESVCPGPCGPPRLHGKPRPHSLTLKFSYPEYNGGAPVTELEVEMTAPDASKRLIHRGPETECVVNDLSPGQPYLFHVRAINKAGVGPWSEGVEVLSGAAAPDPPGQPQVFCRSPHLVSISWSAPSHNGAPITDYKVDMCTSESGDFTVAYHGLNTCCEVRGLLPNTCYSFRVQATNSAGPSEYSPSGEIMMPPSAPAVVGSLRYLATPTTLALSWVAPPSHGSDITHYNIDVGDKLIRSASTDHVLHSLRPETTYRIKVQAVNGIGAGPFSQVVKATTSPLPPPPPQIECVNLGHNFIKLKWGDSKSSDAITYKLEMENPRSLEFIVIYQGAGHSYKLTRVQELTNHSFRISAANDAGQGEYSEVFQFTTAMAPPPPVKNLKVSDITQRSCSIDWQPCRLHSNDPVRYQVQISRVRNQDYKQVYRGSECKISLTDLEPGADYSVRVCPIRVSSNSELPGPFCTSVIFSTLPAATQISSTIRTTTTQVTENRQFADQQWAIIILSIFSLFAVLVAVLMQRMIDWGAHN</sequence>
<feature type="domain" description="Fibronectin type-III" evidence="3">
    <location>
        <begin position="634"/>
        <end position="726"/>
    </location>
</feature>
<feature type="domain" description="Fibronectin type-III" evidence="3">
    <location>
        <begin position="730"/>
        <end position="821"/>
    </location>
</feature>
<dbReference type="AlphaFoldDB" id="A0AAN8PV07"/>
<dbReference type="FunFam" id="2.60.40.10:FF:000373">
    <property type="entry name" value="fibronectin type-III domain-containing protein 3A isoform X1"/>
    <property type="match status" value="1"/>
</dbReference>